<dbReference type="GO" id="GO:0005516">
    <property type="term" value="F:calmodulin binding"/>
    <property type="evidence" value="ECO:0007669"/>
    <property type="project" value="InterPro"/>
</dbReference>
<comment type="caution">
    <text evidence="1">The sequence shown here is derived from an EMBL/GenBank/DDBJ whole genome shotgun (WGS) entry which is preliminary data.</text>
</comment>
<gene>
    <name evidence="1" type="ORF">A3Q56_03584</name>
</gene>
<sequence>MEYFVRQLDIIYGKIITPNCTLKEKKTQIINLNDLYFRMDVELEDLFKIKCEIWKLNIHKEMIDILLEKGQETLEIVDTGKIMGFLRDTCMGIDNEKETIQQISKSIKSELLKLFGDNFNHISKILIEYLDIAVHVFSNEKLIFKLMNKYTIEYLCVTFNWMRDVIKSNISYIVIISLFIQQSRPALVLLCSDNYSNLIELLENYIDKAGSLYVNKLIKLLNSGKIKITEENNLHNNSAKIQSIIRGFISRCKLKKQKESCITIQRYYRYNTVFYNVKFKAWVSKVGNIVPEAINAVRERILWKHKSENAKKLNKEKYEKNLEFYFNVNMKCRNLNSKIYRNMVALKPMDIREYMDNLKNDAAIIIQKFWRGYITRKSLHFEKNCLLNIKAAIIRKFLHLRVTKKSNQDYILNSESWYKKLVIDENKMNALEQELKQMDDIHVLVHKTPQMKLNLHDRTQQMLRQRAINSRIETTKYKSRLCMVDSVNKNIEVLKGLPKLSQVTKENYQSIIKLFYGNSKSIEMRAKLNHNQKYRHLINEKIKNTYETDTNQS</sequence>
<proteinExistence type="predicted"/>
<dbReference type="Gene3D" id="1.20.5.190">
    <property type="match status" value="2"/>
</dbReference>
<dbReference type="CDD" id="cd23767">
    <property type="entry name" value="IQCD"/>
    <property type="match status" value="1"/>
</dbReference>
<dbReference type="GO" id="GO:0005929">
    <property type="term" value="C:cilium"/>
    <property type="evidence" value="ECO:0007669"/>
    <property type="project" value="TreeGrafter"/>
</dbReference>
<keyword evidence="2" id="KW-1185">Reference proteome</keyword>
<reference evidence="1 2" key="1">
    <citation type="submission" date="2016-04" db="EMBL/GenBank/DDBJ databases">
        <title>The genome of Intoshia linei affirms orthonectids as highly simplified spiralians.</title>
        <authorList>
            <person name="Mikhailov K.V."/>
            <person name="Slusarev G.S."/>
            <person name="Nikitin M.A."/>
            <person name="Logacheva M.D."/>
            <person name="Penin A."/>
            <person name="Aleoshin V."/>
            <person name="Panchin Y.V."/>
        </authorList>
    </citation>
    <scope>NUCLEOTIDE SEQUENCE [LARGE SCALE GENOMIC DNA]</scope>
    <source>
        <strain evidence="1">Intl2013</strain>
        <tissue evidence="1">Whole animal</tissue>
    </source>
</reference>
<dbReference type="SMART" id="SM00015">
    <property type="entry name" value="IQ"/>
    <property type="match status" value="2"/>
</dbReference>
<dbReference type="PANTHER" id="PTHR15673:SF2">
    <property type="entry name" value="IQ CALMODULIN-BINDING MOTIF-CONTAINING PROTEIN 1"/>
    <property type="match status" value="1"/>
</dbReference>
<dbReference type="Pfam" id="PF00612">
    <property type="entry name" value="IQ"/>
    <property type="match status" value="2"/>
</dbReference>
<dbReference type="OrthoDB" id="8178106at2759"/>
<dbReference type="InterPro" id="IPR028765">
    <property type="entry name" value="IQCB1"/>
</dbReference>
<evidence type="ECO:0000313" key="1">
    <source>
        <dbReference type="EMBL" id="OAF68661.1"/>
    </source>
</evidence>
<dbReference type="EMBL" id="LWCA01000407">
    <property type="protein sequence ID" value="OAF68661.1"/>
    <property type="molecule type" value="Genomic_DNA"/>
</dbReference>
<dbReference type="GO" id="GO:0060271">
    <property type="term" value="P:cilium assembly"/>
    <property type="evidence" value="ECO:0007669"/>
    <property type="project" value="InterPro"/>
</dbReference>
<organism evidence="1 2">
    <name type="scientific">Intoshia linei</name>
    <dbReference type="NCBI Taxonomy" id="1819745"/>
    <lineage>
        <taxon>Eukaryota</taxon>
        <taxon>Metazoa</taxon>
        <taxon>Spiralia</taxon>
        <taxon>Lophotrochozoa</taxon>
        <taxon>Mesozoa</taxon>
        <taxon>Orthonectida</taxon>
        <taxon>Rhopaluridae</taxon>
        <taxon>Intoshia</taxon>
    </lineage>
</organism>
<dbReference type="InterPro" id="IPR000048">
    <property type="entry name" value="IQ_motif_EF-hand-BS"/>
</dbReference>
<dbReference type="PANTHER" id="PTHR15673">
    <property type="entry name" value="IQ CALMODULIN-BINDING MOTIF CONTAINING PROTEIN 1"/>
    <property type="match status" value="1"/>
</dbReference>
<accession>A0A177B4Y6</accession>
<evidence type="ECO:0000313" key="2">
    <source>
        <dbReference type="Proteomes" id="UP000078046"/>
    </source>
</evidence>
<name>A0A177B4Y6_9BILA</name>
<dbReference type="PROSITE" id="PS50096">
    <property type="entry name" value="IQ"/>
    <property type="match status" value="2"/>
</dbReference>
<protein>
    <submittedName>
        <fullName evidence="1">IQ calmodulin-binding motif-containing protein 1</fullName>
    </submittedName>
</protein>
<dbReference type="AlphaFoldDB" id="A0A177B4Y6"/>
<dbReference type="Proteomes" id="UP000078046">
    <property type="component" value="Unassembled WGS sequence"/>
</dbReference>